<organism evidence="1 2">
    <name type="scientific">Micromonospora pallida</name>
    <dbReference type="NCBI Taxonomy" id="145854"/>
    <lineage>
        <taxon>Bacteria</taxon>
        <taxon>Bacillati</taxon>
        <taxon>Actinomycetota</taxon>
        <taxon>Actinomycetes</taxon>
        <taxon>Micromonosporales</taxon>
        <taxon>Micromonosporaceae</taxon>
        <taxon>Micromonospora</taxon>
    </lineage>
</organism>
<dbReference type="EMBL" id="FMHW01000002">
    <property type="protein sequence ID" value="SCL40132.1"/>
    <property type="molecule type" value="Genomic_DNA"/>
</dbReference>
<evidence type="ECO:0000313" key="2">
    <source>
        <dbReference type="Proteomes" id="UP000198959"/>
    </source>
</evidence>
<dbReference type="RefSeq" id="WP_141725427.1">
    <property type="nucleotide sequence ID" value="NZ_FMHW01000002.1"/>
</dbReference>
<dbReference type="Proteomes" id="UP000198959">
    <property type="component" value="Unassembled WGS sequence"/>
</dbReference>
<dbReference type="OrthoDB" id="5147666at2"/>
<sequence>MRISPFLVGLLLGVGGVPFLGEPAWGRAAPATVPIPQAVNLDITVPESVSIGSTTAGGTITGSLGTVVVEDHRGSLNPNLWTVTVSATVFVTGAGGSGRTIAASQVAYWSGPATRSTGGGILVPGQLTAAQAVTLGATRVAFRKTAGNGNNTVYWSPTLRVTVPAGVVAGTYYGTVTHSIA</sequence>
<evidence type="ECO:0000313" key="1">
    <source>
        <dbReference type="EMBL" id="SCL40132.1"/>
    </source>
</evidence>
<gene>
    <name evidence="1" type="ORF">GA0074692_5613</name>
</gene>
<reference evidence="2" key="1">
    <citation type="submission" date="2016-06" db="EMBL/GenBank/DDBJ databases">
        <authorList>
            <person name="Varghese N."/>
            <person name="Submissions Spin"/>
        </authorList>
    </citation>
    <scope>NUCLEOTIDE SEQUENCE [LARGE SCALE GENOMIC DNA]</scope>
    <source>
        <strain evidence="2">DSM 43817</strain>
    </source>
</reference>
<protein>
    <recommendedName>
        <fullName evidence="3">DUF4402 domain-containing protein</fullName>
    </recommendedName>
</protein>
<accession>A0A1C6TEZ7</accession>
<name>A0A1C6TEZ7_9ACTN</name>
<dbReference type="AlphaFoldDB" id="A0A1C6TEZ7"/>
<evidence type="ECO:0008006" key="3">
    <source>
        <dbReference type="Google" id="ProtNLM"/>
    </source>
</evidence>
<proteinExistence type="predicted"/>
<dbReference type="STRING" id="145854.GA0074692_5613"/>
<keyword evidence="2" id="KW-1185">Reference proteome</keyword>